<organism evidence="1">
    <name type="scientific">uncultured Caudovirales phage</name>
    <dbReference type="NCBI Taxonomy" id="2100421"/>
    <lineage>
        <taxon>Viruses</taxon>
        <taxon>Duplodnaviria</taxon>
        <taxon>Heunggongvirae</taxon>
        <taxon>Uroviricota</taxon>
        <taxon>Caudoviricetes</taxon>
        <taxon>Peduoviridae</taxon>
        <taxon>Maltschvirus</taxon>
        <taxon>Maltschvirus maltsch</taxon>
    </lineage>
</organism>
<proteinExistence type="predicted"/>
<dbReference type="EMBL" id="LR796721">
    <property type="protein sequence ID" value="CAB4161764.1"/>
    <property type="molecule type" value="Genomic_DNA"/>
</dbReference>
<protein>
    <recommendedName>
        <fullName evidence="2">MPP_superfamily domain containing protein</fullName>
    </recommendedName>
</protein>
<dbReference type="SUPFAM" id="SSF56300">
    <property type="entry name" value="Metallo-dependent phosphatases"/>
    <property type="match status" value="1"/>
</dbReference>
<dbReference type="InterPro" id="IPR029052">
    <property type="entry name" value="Metallo-depent_PP-like"/>
</dbReference>
<evidence type="ECO:0008006" key="2">
    <source>
        <dbReference type="Google" id="ProtNLM"/>
    </source>
</evidence>
<reference evidence="1" key="1">
    <citation type="submission" date="2020-04" db="EMBL/GenBank/DDBJ databases">
        <authorList>
            <person name="Chiriac C."/>
            <person name="Salcher M."/>
            <person name="Ghai R."/>
            <person name="Kavagutti S V."/>
        </authorList>
    </citation>
    <scope>NUCLEOTIDE SEQUENCE</scope>
</reference>
<name>A0A6J5P2P4_9CAUD</name>
<gene>
    <name evidence="1" type="ORF">UFOVP790_7</name>
</gene>
<sequence>MRRTVVVPDLQVPLHDSVSVNNVISFIKAYRPDSVLTLGDEADFTEIGRWSEGKPGWYEQTLAENRDMTVDILWRLGEYAKEQHMIRSNHTDRLFNVIMNKIPAFMSLPELKFEKFMKLDELGIVYHKRPYAVAKGLIAVHGDEGSVKPTPGLTALESARRAGISTICGHTHRAGFSQFSESSGGKISRIIRGYEGGHLMDTRMATYTKGQMNWQQAFIIVEEDAKGSQVSIINLEKDGTFVVHGRRYGRPR</sequence>
<accession>A0A6J5P2P4</accession>
<evidence type="ECO:0000313" key="1">
    <source>
        <dbReference type="EMBL" id="CAB4161764.1"/>
    </source>
</evidence>